<name>A0A4U1MNV4_9BACL</name>
<feature type="chain" id="PRO_5020680989" evidence="1">
    <location>
        <begin position="25"/>
        <end position="189"/>
    </location>
</feature>
<dbReference type="PROSITE" id="PS51257">
    <property type="entry name" value="PROKAR_LIPOPROTEIN"/>
    <property type="match status" value="1"/>
</dbReference>
<dbReference type="Pfam" id="PF16107">
    <property type="entry name" value="DUF4825"/>
    <property type="match status" value="1"/>
</dbReference>
<feature type="signal peptide" evidence="1">
    <location>
        <begin position="1"/>
        <end position="24"/>
    </location>
</feature>
<dbReference type="Proteomes" id="UP000310541">
    <property type="component" value="Unassembled WGS sequence"/>
</dbReference>
<dbReference type="InterPro" id="IPR032250">
    <property type="entry name" value="DUF4825"/>
</dbReference>
<gene>
    <name evidence="3" type="ORF">FBF83_06350</name>
</gene>
<accession>A0A4U1MNV4</accession>
<keyword evidence="1" id="KW-0732">Signal</keyword>
<proteinExistence type="predicted"/>
<evidence type="ECO:0000313" key="4">
    <source>
        <dbReference type="Proteomes" id="UP000310541"/>
    </source>
</evidence>
<reference evidence="3 4" key="1">
    <citation type="submission" date="2019-04" db="EMBL/GenBank/DDBJ databases">
        <title>Genome sequence of Bacillus hwajinpoensis strain Y2.</title>
        <authorList>
            <person name="Fair J.L."/>
            <person name="Maclea K.S."/>
        </authorList>
    </citation>
    <scope>NUCLEOTIDE SEQUENCE [LARGE SCALE GENOMIC DNA]</scope>
    <source>
        <strain evidence="3 4">Y2</strain>
    </source>
</reference>
<comment type="caution">
    <text evidence="3">The sequence shown here is derived from an EMBL/GenBank/DDBJ whole genome shotgun (WGS) entry which is preliminary data.</text>
</comment>
<dbReference type="AlphaFoldDB" id="A0A4U1MNV4"/>
<dbReference type="EMBL" id="SWFM01000001">
    <property type="protein sequence ID" value="TKD72395.1"/>
    <property type="molecule type" value="Genomic_DNA"/>
</dbReference>
<feature type="domain" description="DUF4825" evidence="2">
    <location>
        <begin position="43"/>
        <end position="133"/>
    </location>
</feature>
<organism evidence="3 4">
    <name type="scientific">Guptibacillus hwajinpoensis</name>
    <dbReference type="NCBI Taxonomy" id="208199"/>
    <lineage>
        <taxon>Bacteria</taxon>
        <taxon>Bacillati</taxon>
        <taxon>Bacillota</taxon>
        <taxon>Bacilli</taxon>
        <taxon>Bacillales</taxon>
        <taxon>Guptibacillaceae</taxon>
        <taxon>Guptibacillus</taxon>
    </lineage>
</organism>
<evidence type="ECO:0000259" key="2">
    <source>
        <dbReference type="Pfam" id="PF16107"/>
    </source>
</evidence>
<dbReference type="OrthoDB" id="2918225at2"/>
<sequence length="189" mass="21349">MVTGHKGVIYVMLAILLLSGCSVASQDKPDIKAIEDVKIDAILAYSGTYVGDNSNNSALLRELAGGETVNHLDLTGEKISVTYGVDESISQESFDSHWFNGQNSERKNFYFNAIYLTILVPNAKEYSFRIEGSDVSVTRERMVEVLSKKFNKFPEEGEIWDEKVVEEFVKSHQDEIEEMGKNDEKYFVE</sequence>
<dbReference type="RefSeq" id="WP_136946246.1">
    <property type="nucleotide sequence ID" value="NZ_SWFM01000001.1"/>
</dbReference>
<protein>
    <submittedName>
        <fullName evidence="3">DUF4825 domain-containing protein</fullName>
    </submittedName>
</protein>
<evidence type="ECO:0000256" key="1">
    <source>
        <dbReference type="SAM" id="SignalP"/>
    </source>
</evidence>
<evidence type="ECO:0000313" key="3">
    <source>
        <dbReference type="EMBL" id="TKD72395.1"/>
    </source>
</evidence>